<evidence type="ECO:0000313" key="3">
    <source>
        <dbReference type="Proteomes" id="UP001165986"/>
    </source>
</evidence>
<accession>A0AA40VVU9</accession>
<dbReference type="RefSeq" id="WP_191762560.1">
    <property type="nucleotide sequence ID" value="NZ_VJXY01000140.1"/>
</dbReference>
<sequence>MARTSKPQPEPPKNGGLNLSDLSGDINKALVFPDSHFGLSSAVWENAQRIADMLPVNVRTFGDLTDEHIALAAENAKGAEIQLKNWTEYDALTSRYLKALIKNREKQASVAENVGEARVTLAEMEKNLGVSLANLESKFRQIVGGSRSAIAGVQDDLGISLGKIASQYSEGKAKKQEKLQAETTKKEPTPYEEQTSNLVTRFQELRNARYSGTPGITQRIQRTAQ</sequence>
<comment type="caution">
    <text evidence="2">The sequence shown here is derived from an EMBL/GenBank/DDBJ whole genome shotgun (WGS) entry which is preliminary data.</text>
</comment>
<protein>
    <submittedName>
        <fullName evidence="2">Uncharacterized protein</fullName>
    </submittedName>
</protein>
<reference evidence="2" key="1">
    <citation type="submission" date="2019-07" db="EMBL/GenBank/DDBJ databases">
        <title>Toxilogical consequences of a new and cryptic species of cyanobacteria (Komarekiella delphini-convector) recovered from the epidermis of a bottlenose dolphin and 1500 ft. in the air.</title>
        <authorList>
            <person name="Brown A.O."/>
            <person name="Dvorak P."/>
            <person name="Villanueva C.D."/>
            <person name="Foss A.J."/>
            <person name="Garvey A.D."/>
            <person name="Gibson Q.A."/>
            <person name="Johansen J.R."/>
            <person name="Casamatta D.A."/>
        </authorList>
    </citation>
    <scope>NUCLEOTIDE SEQUENCE</scope>
    <source>
        <strain evidence="2">SJRDD-AB1</strain>
    </source>
</reference>
<feature type="compositionally biased region" description="Basic and acidic residues" evidence="1">
    <location>
        <begin position="172"/>
        <end position="189"/>
    </location>
</feature>
<dbReference type="EMBL" id="VJXY01000140">
    <property type="protein sequence ID" value="MBD6621241.1"/>
    <property type="molecule type" value="Genomic_DNA"/>
</dbReference>
<evidence type="ECO:0000313" key="2">
    <source>
        <dbReference type="EMBL" id="MBD6621241.1"/>
    </source>
</evidence>
<dbReference type="Proteomes" id="UP001165986">
    <property type="component" value="Unassembled WGS sequence"/>
</dbReference>
<feature type="region of interest" description="Disordered" evidence="1">
    <location>
        <begin position="172"/>
        <end position="196"/>
    </location>
</feature>
<dbReference type="AlphaFoldDB" id="A0AA40VVU9"/>
<keyword evidence="3" id="KW-1185">Reference proteome</keyword>
<evidence type="ECO:0000256" key="1">
    <source>
        <dbReference type="SAM" id="MobiDB-lite"/>
    </source>
</evidence>
<organism evidence="2 3">
    <name type="scientific">Komarekiella delphini-convector SJRDD-AB1</name>
    <dbReference type="NCBI Taxonomy" id="2593771"/>
    <lineage>
        <taxon>Bacteria</taxon>
        <taxon>Bacillati</taxon>
        <taxon>Cyanobacteriota</taxon>
        <taxon>Cyanophyceae</taxon>
        <taxon>Nostocales</taxon>
        <taxon>Nostocaceae</taxon>
        <taxon>Komarekiella</taxon>
        <taxon>Komarekiella delphini-convector</taxon>
    </lineage>
</organism>
<proteinExistence type="predicted"/>
<gene>
    <name evidence="2" type="ORF">FNW02_37515</name>
</gene>
<name>A0AA40VVU9_9NOST</name>